<dbReference type="GO" id="GO:0005634">
    <property type="term" value="C:nucleus"/>
    <property type="evidence" value="ECO:0007669"/>
    <property type="project" value="TreeGrafter"/>
</dbReference>
<dbReference type="VEuPathDB" id="MicrosporidiaDB:HERIO_526"/>
<proteinExistence type="predicted"/>
<feature type="domain" description="26S proteasome non-ATPase regulatory subunit RPN1 C-terminal" evidence="3">
    <location>
        <begin position="351"/>
        <end position="396"/>
    </location>
</feature>
<dbReference type="EMBL" id="LTAI01000402">
    <property type="protein sequence ID" value="ORD98879.1"/>
    <property type="molecule type" value="Genomic_DNA"/>
</dbReference>
<dbReference type="Gene3D" id="1.25.10.10">
    <property type="entry name" value="Leucine-rich Repeat Variant"/>
    <property type="match status" value="1"/>
</dbReference>
<comment type="caution">
    <text evidence="4">The sequence shown here is derived from an EMBL/GenBank/DDBJ whole genome shotgun (WGS) entry which is preliminary data.</text>
</comment>
<organism evidence="4 5">
    <name type="scientific">Hepatospora eriocheir</name>
    <dbReference type="NCBI Taxonomy" id="1081669"/>
    <lineage>
        <taxon>Eukaryota</taxon>
        <taxon>Fungi</taxon>
        <taxon>Fungi incertae sedis</taxon>
        <taxon>Microsporidia</taxon>
        <taxon>Hepatosporidae</taxon>
        <taxon>Hepatospora</taxon>
    </lineage>
</organism>
<dbReference type="SUPFAM" id="SSF48371">
    <property type="entry name" value="ARM repeat"/>
    <property type="match status" value="1"/>
</dbReference>
<dbReference type="GO" id="GO:0034515">
    <property type="term" value="C:proteasome storage granule"/>
    <property type="evidence" value="ECO:0007669"/>
    <property type="project" value="TreeGrafter"/>
</dbReference>
<keyword evidence="1" id="KW-0677">Repeat</keyword>
<reference evidence="4 5" key="1">
    <citation type="journal article" date="2017" name="Environ. Microbiol.">
        <title>Decay of the glycolytic pathway and adaptation to intranuclear parasitism within Enterocytozoonidae microsporidia.</title>
        <authorList>
            <person name="Wiredu Boakye D."/>
            <person name="Jaroenlak P."/>
            <person name="Prachumwat A."/>
            <person name="Williams T.A."/>
            <person name="Bateman K.S."/>
            <person name="Itsathitphaisarn O."/>
            <person name="Sritunyalucksana K."/>
            <person name="Paszkiewicz K.H."/>
            <person name="Moore K.A."/>
            <person name="Stentiford G.D."/>
            <person name="Williams B.A."/>
        </authorList>
    </citation>
    <scope>NUCLEOTIDE SEQUENCE [LARGE SCALE GENOMIC DNA]</scope>
    <source>
        <strain evidence="5">canceri</strain>
    </source>
</reference>
<dbReference type="PANTHER" id="PTHR10943:SF1">
    <property type="entry name" value="26S PROTEASOME NON-ATPASE REGULATORY SUBUNIT 2"/>
    <property type="match status" value="1"/>
</dbReference>
<gene>
    <name evidence="4" type="primary">RPN1</name>
    <name evidence="4" type="ORF">A0H76_1789</name>
</gene>
<evidence type="ECO:0000313" key="5">
    <source>
        <dbReference type="Proteomes" id="UP000192501"/>
    </source>
</evidence>
<dbReference type="InterPro" id="IPR016024">
    <property type="entry name" value="ARM-type_fold"/>
</dbReference>
<dbReference type="GO" id="GO:0008540">
    <property type="term" value="C:proteasome regulatory particle, base subcomplex"/>
    <property type="evidence" value="ECO:0007669"/>
    <property type="project" value="TreeGrafter"/>
</dbReference>
<dbReference type="Pfam" id="PF18051">
    <property type="entry name" value="RPN1_C"/>
    <property type="match status" value="1"/>
</dbReference>
<dbReference type="Proteomes" id="UP000192501">
    <property type="component" value="Unassembled WGS sequence"/>
</dbReference>
<keyword evidence="2" id="KW-0647">Proteasome</keyword>
<dbReference type="InterPro" id="IPR041433">
    <property type="entry name" value="RPN1_C"/>
</dbReference>
<evidence type="ECO:0000313" key="4">
    <source>
        <dbReference type="EMBL" id="ORD98879.1"/>
    </source>
</evidence>
<dbReference type="AlphaFoldDB" id="A0A1X0QGG9"/>
<dbReference type="GO" id="GO:0043161">
    <property type="term" value="P:proteasome-mediated ubiquitin-dependent protein catabolic process"/>
    <property type="evidence" value="ECO:0007669"/>
    <property type="project" value="TreeGrafter"/>
</dbReference>
<dbReference type="InterPro" id="IPR011989">
    <property type="entry name" value="ARM-like"/>
</dbReference>
<evidence type="ECO:0000259" key="3">
    <source>
        <dbReference type="Pfam" id="PF18051"/>
    </source>
</evidence>
<evidence type="ECO:0000256" key="2">
    <source>
        <dbReference type="ARBA" id="ARBA00022942"/>
    </source>
</evidence>
<dbReference type="PANTHER" id="PTHR10943">
    <property type="entry name" value="26S PROTEASOME NON-ATPASE REGULATORY SUBUNIT"/>
    <property type="match status" value="1"/>
</dbReference>
<sequence length="397" mass="43955">MLNEFLLSDNQEDVIIAIYALSHVYSGAININIDKGFMMENIFPLISHHTDDVVLMTIYFMGVLYMGDGNIDVLNTCIETFIDNSKSNSQFYYLALLGLGMFFYKQPQLCESSVMLNLDDTLLALALGFMYVGTGNTDIINKIMELSFGEDENPTREVIGMISITLVSLSDKLATNQIESILKNFYQIKTVGVKNIIPLCLSLLYASNTKVEIIDFLEKTVNSKESNVTSMIALGIVGAGTNSSRIHKIINGHFNSFYKDYKTANALIYSQGLLSLGKGMLSLNPVAYDGNVIIDKSLIGLLSTIFLFIDEKDNFFKDYSYMLYSIAQAATPKYVVGLDSEIKVGLPVDTVGLSGNPNKISGVVIHNLPVLLNCNEKAEIMKDVLSDYIEDVLVLKE</sequence>
<accession>A0A1X0QGG9</accession>
<evidence type="ECO:0000256" key="1">
    <source>
        <dbReference type="ARBA" id="ARBA00022737"/>
    </source>
</evidence>
<name>A0A1X0QGG9_9MICR</name>
<dbReference type="VEuPathDB" id="MicrosporidiaDB:A0H76_1789"/>
<protein>
    <submittedName>
        <fullName evidence="4">RPN1</fullName>
    </submittedName>
</protein>